<keyword evidence="2" id="KW-0812">Transmembrane</keyword>
<dbReference type="Pfam" id="PF03351">
    <property type="entry name" value="DOMON"/>
    <property type="match status" value="1"/>
</dbReference>
<dbReference type="OrthoDB" id="188511at2759"/>
<evidence type="ECO:0000256" key="2">
    <source>
        <dbReference type="SAM" id="Phobius"/>
    </source>
</evidence>
<dbReference type="CDD" id="cd09631">
    <property type="entry name" value="DOMON_DOH"/>
    <property type="match status" value="1"/>
</dbReference>
<gene>
    <name evidence="4" type="ORF">ONB1V03_LOCUS3485</name>
</gene>
<feature type="compositionally biased region" description="Polar residues" evidence="1">
    <location>
        <begin position="360"/>
        <end position="370"/>
    </location>
</feature>
<feature type="region of interest" description="Disordered" evidence="1">
    <location>
        <begin position="350"/>
        <end position="379"/>
    </location>
</feature>
<evidence type="ECO:0000313" key="4">
    <source>
        <dbReference type="EMBL" id="CAD7642240.1"/>
    </source>
</evidence>
<keyword evidence="2" id="KW-0472">Membrane</keyword>
<evidence type="ECO:0000256" key="1">
    <source>
        <dbReference type="SAM" id="MobiDB-lite"/>
    </source>
</evidence>
<reference evidence="4" key="1">
    <citation type="submission" date="2020-11" db="EMBL/GenBank/DDBJ databases">
        <authorList>
            <person name="Tran Van P."/>
        </authorList>
    </citation>
    <scope>NUCLEOTIDE SEQUENCE</scope>
</reference>
<feature type="transmembrane region" description="Helical" evidence="2">
    <location>
        <begin position="291"/>
        <end position="314"/>
    </location>
</feature>
<evidence type="ECO:0000313" key="5">
    <source>
        <dbReference type="Proteomes" id="UP000728032"/>
    </source>
</evidence>
<dbReference type="EMBL" id="OC915859">
    <property type="protein sequence ID" value="CAD7642240.1"/>
    <property type="molecule type" value="Genomic_DNA"/>
</dbReference>
<feature type="compositionally biased region" description="Basic and acidic residues" evidence="1">
    <location>
        <begin position="116"/>
        <end position="127"/>
    </location>
</feature>
<keyword evidence="2" id="KW-1133">Transmembrane helix</keyword>
<dbReference type="InterPro" id="IPR045266">
    <property type="entry name" value="DOH_DOMON"/>
</dbReference>
<dbReference type="EMBL" id="CAJPVJ010001034">
    <property type="protein sequence ID" value="CAG2163924.1"/>
    <property type="molecule type" value="Genomic_DNA"/>
</dbReference>
<dbReference type="Proteomes" id="UP000728032">
    <property type="component" value="Unassembled WGS sequence"/>
</dbReference>
<proteinExistence type="predicted"/>
<feature type="compositionally biased region" description="Polar residues" evidence="1">
    <location>
        <begin position="99"/>
        <end position="115"/>
    </location>
</feature>
<dbReference type="InterPro" id="IPR005018">
    <property type="entry name" value="DOMON_domain"/>
</dbReference>
<dbReference type="PROSITE" id="PS50836">
    <property type="entry name" value="DOMON"/>
    <property type="match status" value="1"/>
</dbReference>
<dbReference type="PANTHER" id="PTHR46901">
    <property type="entry name" value="GH04942P"/>
    <property type="match status" value="1"/>
</dbReference>
<accession>A0A7R9LIE4</accession>
<sequence length="470" mass="54097">MDSWLRAYEAPPLDQSQNLYNMSAWRENGITTLRFFRKRITGDTRDFQFTDTNCPYLIFPVMGGVFNAVNKRIRKHETTPIISDRKVCIRSCKTSAATQAPVNTVAKQNTEQSVKTNDENVPKDKDSSIPPMSPTTQKPIESKTREKEDVNDISYTIELKFPGIWRQSLSNKYSDNYKTMVSNIKQQMESELMKNYPTFTKLDVKELIGHETESNDAIASINLDVKQNDNQNDNIETYSLLSTVLSAIISDEKLGDIRVDPKYLIIDKKDESNSLSKEFGTHFFNEEQTKWIIIFVGIAALIGLVLIQACCMLWRDRNDRKNKAKHDKSAPNSQYKDYADVSARSGYSYDNYGASDETDTPLNTNGQSVGRSEKMNGNKQYYKNMGPEKMSQKYMSATLERQPSRSRIHELTTSAYATHDRKDAYNRHFVQPSFSPQLQPDFYFMPHQRRYSGEVVRVFVDYNNPQFTPK</sequence>
<keyword evidence="5" id="KW-1185">Reference proteome</keyword>
<feature type="region of interest" description="Disordered" evidence="1">
    <location>
        <begin position="99"/>
        <end position="147"/>
    </location>
</feature>
<evidence type="ECO:0000259" key="3">
    <source>
        <dbReference type="PROSITE" id="PS50836"/>
    </source>
</evidence>
<protein>
    <recommendedName>
        <fullName evidence="3">DOMON domain-containing protein</fullName>
    </recommendedName>
</protein>
<feature type="domain" description="DOMON" evidence="3">
    <location>
        <begin position="1"/>
        <end position="63"/>
    </location>
</feature>
<dbReference type="PANTHER" id="PTHR46901:SF2">
    <property type="entry name" value="GH04942P"/>
    <property type="match status" value="1"/>
</dbReference>
<dbReference type="AlphaFoldDB" id="A0A7R9LIE4"/>
<name>A0A7R9LIE4_9ACAR</name>
<organism evidence="4">
    <name type="scientific">Oppiella nova</name>
    <dbReference type="NCBI Taxonomy" id="334625"/>
    <lineage>
        <taxon>Eukaryota</taxon>
        <taxon>Metazoa</taxon>
        <taxon>Ecdysozoa</taxon>
        <taxon>Arthropoda</taxon>
        <taxon>Chelicerata</taxon>
        <taxon>Arachnida</taxon>
        <taxon>Acari</taxon>
        <taxon>Acariformes</taxon>
        <taxon>Sarcoptiformes</taxon>
        <taxon>Oribatida</taxon>
        <taxon>Brachypylina</taxon>
        <taxon>Oppioidea</taxon>
        <taxon>Oppiidae</taxon>
        <taxon>Oppiella</taxon>
    </lineage>
</organism>